<protein>
    <submittedName>
        <fullName evidence="2">Uncharacterized protein</fullName>
    </submittedName>
</protein>
<evidence type="ECO:0000313" key="2">
    <source>
        <dbReference type="EMBL" id="KAG2205862.1"/>
    </source>
</evidence>
<evidence type="ECO:0000313" key="3">
    <source>
        <dbReference type="Proteomes" id="UP000650833"/>
    </source>
</evidence>
<accession>A0A8H7R7I6</accession>
<gene>
    <name evidence="2" type="ORF">INT46_002101</name>
</gene>
<dbReference type="Proteomes" id="UP000650833">
    <property type="component" value="Unassembled WGS sequence"/>
</dbReference>
<proteinExistence type="predicted"/>
<feature type="chain" id="PRO_5034518140" evidence="1">
    <location>
        <begin position="19"/>
        <end position="198"/>
    </location>
</feature>
<evidence type="ECO:0000256" key="1">
    <source>
        <dbReference type="SAM" id="SignalP"/>
    </source>
</evidence>
<keyword evidence="3" id="KW-1185">Reference proteome</keyword>
<dbReference type="EMBL" id="JAEPRC010000166">
    <property type="protein sequence ID" value="KAG2205862.1"/>
    <property type="molecule type" value="Genomic_DNA"/>
</dbReference>
<reference evidence="2" key="1">
    <citation type="submission" date="2020-12" db="EMBL/GenBank/DDBJ databases">
        <title>Metabolic potential, ecology and presence of endohyphal bacteria is reflected in genomic diversity of Mucoromycotina.</title>
        <authorList>
            <person name="Muszewska A."/>
            <person name="Okrasinska A."/>
            <person name="Steczkiewicz K."/>
            <person name="Drgas O."/>
            <person name="Orlowska M."/>
            <person name="Perlinska-Lenart U."/>
            <person name="Aleksandrzak-Piekarczyk T."/>
            <person name="Szatraj K."/>
            <person name="Zielenkiewicz U."/>
            <person name="Pilsyk S."/>
            <person name="Malc E."/>
            <person name="Mieczkowski P."/>
            <person name="Kruszewska J.S."/>
            <person name="Biernat P."/>
            <person name="Pawlowska J."/>
        </authorList>
    </citation>
    <scope>NUCLEOTIDE SEQUENCE</scope>
    <source>
        <strain evidence="2">CBS 226.32</strain>
    </source>
</reference>
<keyword evidence="1" id="KW-0732">Signal</keyword>
<name>A0A8H7R7I6_9FUNG</name>
<dbReference type="OrthoDB" id="2260074at2759"/>
<sequence>MVYLSLALLLLTPTLISTHVNNHLQYRDVTTVYQPTTVHETVIASNIEGAYRKTRRVYKHRHEVIKQTRQVFENVDESNQQLDPFREYNLGKYRNEYEADDSDYKAYDADNYDEYCKEGIEWCCKKGEGCYENEYEYEECNEGEEGCEEYFEKQDFIIRELDLDIYAINIDEYVGTTSVNEEDVAYNYLDGTTVINNG</sequence>
<dbReference type="AlphaFoldDB" id="A0A8H7R7I6"/>
<organism evidence="2 3">
    <name type="scientific">Mucor plumbeus</name>
    <dbReference type="NCBI Taxonomy" id="97098"/>
    <lineage>
        <taxon>Eukaryota</taxon>
        <taxon>Fungi</taxon>
        <taxon>Fungi incertae sedis</taxon>
        <taxon>Mucoromycota</taxon>
        <taxon>Mucoromycotina</taxon>
        <taxon>Mucoromycetes</taxon>
        <taxon>Mucorales</taxon>
        <taxon>Mucorineae</taxon>
        <taxon>Mucoraceae</taxon>
        <taxon>Mucor</taxon>
    </lineage>
</organism>
<comment type="caution">
    <text evidence="2">The sequence shown here is derived from an EMBL/GenBank/DDBJ whole genome shotgun (WGS) entry which is preliminary data.</text>
</comment>
<feature type="signal peptide" evidence="1">
    <location>
        <begin position="1"/>
        <end position="18"/>
    </location>
</feature>